<dbReference type="AlphaFoldDB" id="A0A2C6YQ22"/>
<dbReference type="InterPro" id="IPR036866">
    <property type="entry name" value="RibonucZ/Hydroxyglut_hydro"/>
</dbReference>
<keyword evidence="4" id="KW-0862">Zinc</keyword>
<sequence length="239" mass="25568">MPLILPDRLANVFIAYFVTGAWQSNCYVIADEDAGLAVAIDVGMDAARTVEELLAQRDFQLAGILLTHGHIDHCAQAAVLADAHQAPVWVHPADRELMTHPAEGLSPQMAGQLHQLIGDAPLHEPRDLRTFEAGVPVRCAGFEFSVTPAPGHTPGSVLLGLEGDEHMIVFTGDVLFAGSIGRSDFPGGDDHTMRAVLRDVVSTLPPQARVLPGHGPFTTVADELATNPYLTDAYLEVQS</sequence>
<comment type="cofactor">
    <cofactor evidence="1">
        <name>Zn(2+)</name>
        <dbReference type="ChEBI" id="CHEBI:29105"/>
    </cofactor>
</comment>
<dbReference type="InterPro" id="IPR051453">
    <property type="entry name" value="MBL_Glyoxalase_II"/>
</dbReference>
<gene>
    <name evidence="6" type="ORF">PFR_JS10_1052</name>
    <name evidence="7" type="ORF">PFR_JS23_1076</name>
</gene>
<evidence type="ECO:0000259" key="5">
    <source>
        <dbReference type="SMART" id="SM00849"/>
    </source>
</evidence>
<feature type="domain" description="Metallo-beta-lactamase" evidence="5">
    <location>
        <begin position="23"/>
        <end position="214"/>
    </location>
</feature>
<proteinExistence type="predicted"/>
<evidence type="ECO:0000256" key="4">
    <source>
        <dbReference type="ARBA" id="ARBA00022833"/>
    </source>
</evidence>
<dbReference type="PANTHER" id="PTHR46233">
    <property type="entry name" value="HYDROXYACYLGLUTATHIONE HYDROLASE GLOC"/>
    <property type="match status" value="1"/>
</dbReference>
<protein>
    <submittedName>
        <fullName evidence="6">Glyoxalase II (Hydroxyacylglutathione hydrolase)</fullName>
    </submittedName>
</protein>
<keyword evidence="2" id="KW-0479">Metal-binding</keyword>
<evidence type="ECO:0000313" key="8">
    <source>
        <dbReference type="Proteomes" id="UP000250080"/>
    </source>
</evidence>
<dbReference type="GO" id="GO:0016787">
    <property type="term" value="F:hydrolase activity"/>
    <property type="evidence" value="ECO:0007669"/>
    <property type="project" value="UniProtKB-KW"/>
</dbReference>
<reference evidence="7 8" key="2">
    <citation type="submission" date="2016-09" db="EMBL/GenBank/DDBJ databases">
        <authorList>
            <person name="Laine KS P."/>
        </authorList>
    </citation>
    <scope>NUCLEOTIDE SEQUENCE [LARGE SCALE GENOMIC DNA]</scope>
    <source>
        <strain evidence="7">PFRJS-23</strain>
    </source>
</reference>
<organism evidence="6">
    <name type="scientific">Propionibacterium freudenreichii</name>
    <dbReference type="NCBI Taxonomy" id="1744"/>
    <lineage>
        <taxon>Bacteria</taxon>
        <taxon>Bacillati</taxon>
        <taxon>Actinomycetota</taxon>
        <taxon>Actinomycetes</taxon>
        <taxon>Propionibacteriales</taxon>
        <taxon>Propionibacteriaceae</taxon>
        <taxon>Propionibacterium</taxon>
    </lineage>
</organism>
<dbReference type="InterPro" id="IPR001279">
    <property type="entry name" value="Metallo-B-lactamas"/>
</dbReference>
<dbReference type="Proteomes" id="UP000250080">
    <property type="component" value="Chromosome I"/>
</dbReference>
<accession>A0A2C6YQ22</accession>
<dbReference type="SUPFAM" id="SSF56281">
    <property type="entry name" value="Metallo-hydrolase/oxidoreductase"/>
    <property type="match status" value="1"/>
</dbReference>
<reference evidence="6" key="1">
    <citation type="submission" date="2016-05" db="EMBL/GenBank/DDBJ databases">
        <authorList>
            <person name="Lavstsen T."/>
            <person name="Jespersen J.S."/>
        </authorList>
    </citation>
    <scope>NUCLEOTIDE SEQUENCE</scope>
    <source>
        <strain evidence="6">PFRJS10</strain>
    </source>
</reference>
<keyword evidence="3 6" id="KW-0378">Hydrolase</keyword>
<evidence type="ECO:0000256" key="2">
    <source>
        <dbReference type="ARBA" id="ARBA00022723"/>
    </source>
</evidence>
<dbReference type="Pfam" id="PF00753">
    <property type="entry name" value="Lactamase_B"/>
    <property type="match status" value="1"/>
</dbReference>
<dbReference type="RefSeq" id="WP_080516190.1">
    <property type="nucleotide sequence ID" value="NZ_CCYN01000033.1"/>
</dbReference>
<dbReference type="EMBL" id="LT576035">
    <property type="protein sequence ID" value="SBN38695.1"/>
    <property type="molecule type" value="Genomic_DNA"/>
</dbReference>
<evidence type="ECO:0000313" key="7">
    <source>
        <dbReference type="EMBL" id="SCQ78401.1"/>
    </source>
</evidence>
<dbReference type="OrthoDB" id="9802991at2"/>
<dbReference type="GO" id="GO:0046872">
    <property type="term" value="F:metal ion binding"/>
    <property type="evidence" value="ECO:0007669"/>
    <property type="project" value="UniProtKB-KW"/>
</dbReference>
<dbReference type="Gene3D" id="3.60.15.10">
    <property type="entry name" value="Ribonuclease Z/Hydroxyacylglutathione hydrolase-like"/>
    <property type="match status" value="1"/>
</dbReference>
<dbReference type="PANTHER" id="PTHR46233:SF3">
    <property type="entry name" value="HYDROXYACYLGLUTATHIONE HYDROLASE GLOC"/>
    <property type="match status" value="1"/>
</dbReference>
<evidence type="ECO:0000256" key="1">
    <source>
        <dbReference type="ARBA" id="ARBA00001947"/>
    </source>
</evidence>
<dbReference type="SMART" id="SM00849">
    <property type="entry name" value="Lactamase_B"/>
    <property type="match status" value="1"/>
</dbReference>
<evidence type="ECO:0000313" key="6">
    <source>
        <dbReference type="EMBL" id="SBN38695.1"/>
    </source>
</evidence>
<dbReference type="GeneID" id="61222175"/>
<dbReference type="CDD" id="cd06262">
    <property type="entry name" value="metallo-hydrolase-like_MBL-fold"/>
    <property type="match status" value="1"/>
</dbReference>
<dbReference type="EMBL" id="LT618793">
    <property type="protein sequence ID" value="SCQ78401.1"/>
    <property type="molecule type" value="Genomic_DNA"/>
</dbReference>
<name>A0A2C6YQ22_9ACTN</name>
<evidence type="ECO:0000256" key="3">
    <source>
        <dbReference type="ARBA" id="ARBA00022801"/>
    </source>
</evidence>